<feature type="compositionally biased region" description="Basic residues" evidence="1">
    <location>
        <begin position="28"/>
        <end position="38"/>
    </location>
</feature>
<keyword evidence="4" id="KW-1185">Reference proteome</keyword>
<feature type="compositionally biased region" description="Low complexity" evidence="1">
    <location>
        <begin position="39"/>
        <end position="59"/>
    </location>
</feature>
<dbReference type="OrthoDB" id="6627519at2759"/>
<dbReference type="Proteomes" id="UP000494165">
    <property type="component" value="Unassembled WGS sequence"/>
</dbReference>
<evidence type="ECO:0000313" key="4">
    <source>
        <dbReference type="Proteomes" id="UP000494165"/>
    </source>
</evidence>
<dbReference type="AlphaFoldDB" id="A0A8S1E3K2"/>
<dbReference type="InterPro" id="IPR032050">
    <property type="entry name" value="DUF4797"/>
</dbReference>
<comment type="caution">
    <text evidence="3">The sequence shown here is derived from an EMBL/GenBank/DDBJ whole genome shotgun (WGS) entry which is preliminary data.</text>
</comment>
<gene>
    <name evidence="3" type="ORF">CLODIP_2_CD15324</name>
</gene>
<feature type="compositionally biased region" description="Basic and acidic residues" evidence="1">
    <location>
        <begin position="17"/>
        <end position="27"/>
    </location>
</feature>
<evidence type="ECO:0000256" key="1">
    <source>
        <dbReference type="SAM" id="MobiDB-lite"/>
    </source>
</evidence>
<feature type="compositionally biased region" description="Low complexity" evidence="1">
    <location>
        <begin position="1"/>
        <end position="10"/>
    </location>
</feature>
<evidence type="ECO:0000313" key="3">
    <source>
        <dbReference type="EMBL" id="CAB3388092.1"/>
    </source>
</evidence>
<evidence type="ECO:0000259" key="2">
    <source>
        <dbReference type="Pfam" id="PF16051"/>
    </source>
</evidence>
<dbReference type="Pfam" id="PF16051">
    <property type="entry name" value="DUF4797"/>
    <property type="match status" value="1"/>
</dbReference>
<proteinExistence type="predicted"/>
<protein>
    <recommendedName>
        <fullName evidence="2">DUF4797 domain-containing protein</fullName>
    </recommendedName>
</protein>
<accession>A0A8S1E3K2</accession>
<sequence>MQRWSASSSADDSDSSEDTRRQQDERPKRRQRVKRRNAPRNVASDSSDNSAASASTAATPETDENSKSNQAPAKELQSRWSPFKNALRMLSLSNSRETKPKSESKKILRSPVAYVYVKGPSGLPTQRVPLGASNFTDFCCVQRSVALRALLLEP</sequence>
<dbReference type="EMBL" id="CADEPI010000693">
    <property type="protein sequence ID" value="CAB3388092.1"/>
    <property type="molecule type" value="Genomic_DNA"/>
</dbReference>
<organism evidence="3 4">
    <name type="scientific">Cloeon dipterum</name>
    <dbReference type="NCBI Taxonomy" id="197152"/>
    <lineage>
        <taxon>Eukaryota</taxon>
        <taxon>Metazoa</taxon>
        <taxon>Ecdysozoa</taxon>
        <taxon>Arthropoda</taxon>
        <taxon>Hexapoda</taxon>
        <taxon>Insecta</taxon>
        <taxon>Pterygota</taxon>
        <taxon>Palaeoptera</taxon>
        <taxon>Ephemeroptera</taxon>
        <taxon>Pisciforma</taxon>
        <taxon>Baetidae</taxon>
        <taxon>Cloeon</taxon>
    </lineage>
</organism>
<reference evidence="3 4" key="1">
    <citation type="submission" date="2020-04" db="EMBL/GenBank/DDBJ databases">
        <authorList>
            <person name="Alioto T."/>
            <person name="Alioto T."/>
            <person name="Gomez Garrido J."/>
        </authorList>
    </citation>
    <scope>NUCLEOTIDE SEQUENCE [LARGE SCALE GENOMIC DNA]</scope>
</reference>
<name>A0A8S1E3K2_9INSE</name>
<feature type="region of interest" description="Disordered" evidence="1">
    <location>
        <begin position="1"/>
        <end position="82"/>
    </location>
</feature>
<feature type="domain" description="DUF4797" evidence="2">
    <location>
        <begin position="105"/>
        <end position="145"/>
    </location>
</feature>